<dbReference type="InterPro" id="IPR019748">
    <property type="entry name" value="FERM_central"/>
</dbReference>
<dbReference type="InterPro" id="IPR018980">
    <property type="entry name" value="FERM_PH-like_C"/>
</dbReference>
<dbReference type="PANTHER" id="PTHR23280">
    <property type="entry name" value="4.1 G PROTEIN"/>
    <property type="match status" value="1"/>
</dbReference>
<evidence type="ECO:0000259" key="1">
    <source>
        <dbReference type="PROSITE" id="PS50057"/>
    </source>
</evidence>
<dbReference type="FunFam" id="1.20.80.10:FF:000003">
    <property type="entry name" value="Tyrosine-protein phosphatase non-receptor type 4"/>
    <property type="match status" value="1"/>
</dbReference>
<reference evidence="2" key="3">
    <citation type="submission" date="2025-09" db="UniProtKB">
        <authorList>
            <consortium name="Ensembl"/>
        </authorList>
    </citation>
    <scope>IDENTIFICATION</scope>
    <source>
        <strain evidence="2">Thoroughbred</strain>
    </source>
</reference>
<dbReference type="InterPro" id="IPR019747">
    <property type="entry name" value="FERM_CS"/>
</dbReference>
<sequence>MGQAPSEAELNYLRTAKSLEMYGVDLHPVYGENKSEYFLGLTPVGVVVYKNKKQVGKYFWPRITKVHFKETQFELRVLGKDYWLDPAKTLAEHKELINTGPPYTLYFGIKFYAEDPCNLKEEITRYQFFLQVKQDVLQGRLPCPVNVAAQLGAYAIQSELGDYDPYKHTAGYVSEYRFVPDQKEELEEAIERIHKTLISITVKKKKVELIWSTKNVCLKDLFQ</sequence>
<dbReference type="PANTHER" id="PTHR23280:SF4">
    <property type="entry name" value="BAND 4.1-LIKE PROTEIN 4A"/>
    <property type="match status" value="1"/>
</dbReference>
<dbReference type="Gene3D" id="2.30.29.30">
    <property type="entry name" value="Pleckstrin-homology domain (PH domain)/Phosphotyrosine-binding domain (PTB)"/>
    <property type="match status" value="1"/>
</dbReference>
<name>A0A9L0TBM7_HORSE</name>
<accession>A0A9L0TBM7</accession>
<dbReference type="InterPro" id="IPR011993">
    <property type="entry name" value="PH-like_dom_sf"/>
</dbReference>
<proteinExistence type="predicted"/>
<evidence type="ECO:0000313" key="2">
    <source>
        <dbReference type="Ensembl" id="ENSECAP00000083991.1"/>
    </source>
</evidence>
<feature type="domain" description="FERM" evidence="1">
    <location>
        <begin position="22"/>
        <end position="223"/>
    </location>
</feature>
<dbReference type="PROSITE" id="PS50057">
    <property type="entry name" value="FERM_3"/>
    <property type="match status" value="1"/>
</dbReference>
<dbReference type="Pfam" id="PF00373">
    <property type="entry name" value="FERM_M"/>
    <property type="match status" value="1"/>
</dbReference>
<dbReference type="AlphaFoldDB" id="A0A9L0TBM7"/>
<organism evidence="2 3">
    <name type="scientific">Equus caballus</name>
    <name type="common">Horse</name>
    <dbReference type="NCBI Taxonomy" id="9796"/>
    <lineage>
        <taxon>Eukaryota</taxon>
        <taxon>Metazoa</taxon>
        <taxon>Chordata</taxon>
        <taxon>Craniata</taxon>
        <taxon>Vertebrata</taxon>
        <taxon>Euteleostomi</taxon>
        <taxon>Mammalia</taxon>
        <taxon>Eutheria</taxon>
        <taxon>Laurasiatheria</taxon>
        <taxon>Perissodactyla</taxon>
        <taxon>Equidae</taxon>
        <taxon>Equus</taxon>
    </lineage>
</organism>
<dbReference type="InterPro" id="IPR019749">
    <property type="entry name" value="Band_41_domain"/>
</dbReference>
<dbReference type="Pfam" id="PF09380">
    <property type="entry name" value="FERM_C"/>
    <property type="match status" value="1"/>
</dbReference>
<protein>
    <submittedName>
        <fullName evidence="2">Erythrocyte membrane protein band 4.1 like 4A</fullName>
    </submittedName>
</protein>
<dbReference type="Gene3D" id="1.20.80.10">
    <property type="match status" value="1"/>
</dbReference>
<dbReference type="InterPro" id="IPR000299">
    <property type="entry name" value="FERM_domain"/>
</dbReference>
<dbReference type="GeneTree" id="ENSGT00940000159623"/>
<dbReference type="InterPro" id="IPR014352">
    <property type="entry name" value="FERM/acyl-CoA-bd_prot_sf"/>
</dbReference>
<dbReference type="SUPFAM" id="SSF47031">
    <property type="entry name" value="Second domain of FERM"/>
    <property type="match status" value="1"/>
</dbReference>
<dbReference type="SMART" id="SM01196">
    <property type="entry name" value="FERM_C"/>
    <property type="match status" value="1"/>
</dbReference>
<dbReference type="SMART" id="SM00295">
    <property type="entry name" value="B41"/>
    <property type="match status" value="1"/>
</dbReference>
<reference evidence="2" key="2">
    <citation type="submission" date="2025-08" db="UniProtKB">
        <authorList>
            <consortium name="Ensembl"/>
        </authorList>
    </citation>
    <scope>IDENTIFICATION</scope>
    <source>
        <strain evidence="2">Thoroughbred</strain>
    </source>
</reference>
<dbReference type="Proteomes" id="UP000002281">
    <property type="component" value="Chromosome 14"/>
</dbReference>
<gene>
    <name evidence="2" type="primary">EPB41L4A</name>
</gene>
<dbReference type="PROSITE" id="PS00660">
    <property type="entry name" value="FERM_1"/>
    <property type="match status" value="1"/>
</dbReference>
<dbReference type="CDD" id="cd14473">
    <property type="entry name" value="FERM_B-lobe"/>
    <property type="match status" value="1"/>
</dbReference>
<evidence type="ECO:0000313" key="3">
    <source>
        <dbReference type="Proteomes" id="UP000002281"/>
    </source>
</evidence>
<dbReference type="SUPFAM" id="SSF50729">
    <property type="entry name" value="PH domain-like"/>
    <property type="match status" value="1"/>
</dbReference>
<dbReference type="InterPro" id="IPR035963">
    <property type="entry name" value="FERM_2"/>
</dbReference>
<dbReference type="Ensembl" id="ENSECAT00000082839.1">
    <property type="protein sequence ID" value="ENSECAP00000083991.1"/>
    <property type="gene ID" value="ENSECAG00000012628.4"/>
</dbReference>
<reference evidence="2 3" key="1">
    <citation type="journal article" date="2009" name="Science">
        <title>Genome sequence, comparative analysis, and population genetics of the domestic horse.</title>
        <authorList>
            <consortium name="Broad Institute Genome Sequencing Platform"/>
            <consortium name="Broad Institute Whole Genome Assembly Team"/>
            <person name="Wade C.M."/>
            <person name="Giulotto E."/>
            <person name="Sigurdsson S."/>
            <person name="Zoli M."/>
            <person name="Gnerre S."/>
            <person name="Imsland F."/>
            <person name="Lear T.L."/>
            <person name="Adelson D.L."/>
            <person name="Bailey E."/>
            <person name="Bellone R.R."/>
            <person name="Bloecker H."/>
            <person name="Distl O."/>
            <person name="Edgar R.C."/>
            <person name="Garber M."/>
            <person name="Leeb T."/>
            <person name="Mauceli E."/>
            <person name="MacLeod J.N."/>
            <person name="Penedo M.C.T."/>
            <person name="Raison J.M."/>
            <person name="Sharpe T."/>
            <person name="Vogel J."/>
            <person name="Andersson L."/>
            <person name="Antczak D.F."/>
            <person name="Biagi T."/>
            <person name="Binns M.M."/>
            <person name="Chowdhary B.P."/>
            <person name="Coleman S.J."/>
            <person name="Della Valle G."/>
            <person name="Fryc S."/>
            <person name="Guerin G."/>
            <person name="Hasegawa T."/>
            <person name="Hill E.W."/>
            <person name="Jurka J."/>
            <person name="Kiialainen A."/>
            <person name="Lindgren G."/>
            <person name="Liu J."/>
            <person name="Magnani E."/>
            <person name="Mickelson J.R."/>
            <person name="Murray J."/>
            <person name="Nergadze S.G."/>
            <person name="Onofrio R."/>
            <person name="Pedroni S."/>
            <person name="Piras M.F."/>
            <person name="Raudsepp T."/>
            <person name="Rocchi M."/>
            <person name="Roeed K.H."/>
            <person name="Ryder O.A."/>
            <person name="Searle S."/>
            <person name="Skow L."/>
            <person name="Swinburne J.E."/>
            <person name="Syvaenen A.C."/>
            <person name="Tozaki T."/>
            <person name="Valberg S.J."/>
            <person name="Vaudin M."/>
            <person name="White J.R."/>
            <person name="Zody M.C."/>
            <person name="Lander E.S."/>
            <person name="Lindblad-Toh K."/>
        </authorList>
    </citation>
    <scope>NUCLEOTIDE SEQUENCE [LARGE SCALE GENOMIC DNA]</scope>
    <source>
        <strain evidence="2 3">Thoroughbred</strain>
    </source>
</reference>
<keyword evidence="3" id="KW-1185">Reference proteome</keyword>